<protein>
    <submittedName>
        <fullName evidence="2">Toprim domain protein</fullName>
    </submittedName>
</protein>
<proteinExistence type="predicted"/>
<dbReference type="SMART" id="SM00493">
    <property type="entry name" value="TOPRIM"/>
    <property type="match status" value="1"/>
</dbReference>
<dbReference type="AlphaFoldDB" id="I3DUG0"/>
<dbReference type="CDD" id="cd01027">
    <property type="entry name" value="TOPRIM_RNase_M5_like"/>
    <property type="match status" value="1"/>
</dbReference>
<dbReference type="PANTHER" id="PTHR39156">
    <property type="entry name" value="RIBONUCLEASE M5"/>
    <property type="match status" value="1"/>
</dbReference>
<reference evidence="2 3" key="1">
    <citation type="journal article" date="2015" name="BMC Genomics">
        <title>Transcriptome analysis of thermophilic methylotrophic Bacillus methanolicus MGA3 using RNA-sequencing provides detailed insights into its previously uncharted transcriptional landscape.</title>
        <authorList>
            <person name="Irla M."/>
            <person name="Neshat A."/>
            <person name="Brautaset T."/>
            <person name="Ruckert C."/>
            <person name="Kalinowski J."/>
            <person name="Wendisch V.F."/>
        </authorList>
    </citation>
    <scope>NUCLEOTIDE SEQUENCE [LARGE SCALE GENOMIC DNA]</scope>
    <source>
        <strain evidence="3">MGA3 / ATCC 53907</strain>
    </source>
</reference>
<organism evidence="2 3">
    <name type="scientific">Bacillus methanolicus (strain MGA3 / ATCC 53907)</name>
    <dbReference type="NCBI Taxonomy" id="796606"/>
    <lineage>
        <taxon>Bacteria</taxon>
        <taxon>Bacillati</taxon>
        <taxon>Bacillota</taxon>
        <taxon>Bacilli</taxon>
        <taxon>Bacillales</taxon>
        <taxon>Bacillaceae</taxon>
        <taxon>Bacillus</taxon>
    </lineage>
</organism>
<keyword evidence="3" id="KW-1185">Reference proteome</keyword>
<sequence length="146" mass="17024">MAGYTKRTITEYGDVRILLYSQVIKMIEDKIEKVLIVEGKSDKRKVKSIVKEPVEIFCTNGTISMTKLDEWIDLFFEKDVYILVDSDEAGEKLRKLLKREFPHAEHIYIDKMYREVATAPVHHLATVLLGANIDVHAQYLKKEDYF</sequence>
<gene>
    <name evidence="2" type="ORF">BMMGA3_14390</name>
</gene>
<dbReference type="KEGG" id="bmet:BMMGA3_14390"/>
<dbReference type="GO" id="GO:0006364">
    <property type="term" value="P:rRNA processing"/>
    <property type="evidence" value="ECO:0007669"/>
    <property type="project" value="TreeGrafter"/>
</dbReference>
<dbReference type="InterPro" id="IPR034141">
    <property type="entry name" value="TOPRIM_RNase_M5-like"/>
</dbReference>
<dbReference type="Proteomes" id="UP000027602">
    <property type="component" value="Chromosome"/>
</dbReference>
<dbReference type="eggNOG" id="COG1658">
    <property type="taxonomic scope" value="Bacteria"/>
</dbReference>
<accession>I3DUG0</accession>
<dbReference type="InterPro" id="IPR006171">
    <property type="entry name" value="TOPRIM_dom"/>
</dbReference>
<evidence type="ECO:0000313" key="3">
    <source>
        <dbReference type="Proteomes" id="UP000027602"/>
    </source>
</evidence>
<dbReference type="EMBL" id="CP007739">
    <property type="protein sequence ID" value="AIE61236.1"/>
    <property type="molecule type" value="Genomic_DNA"/>
</dbReference>
<dbReference type="HOGENOM" id="CLU_140818_1_0_9"/>
<feature type="domain" description="Toprim" evidence="1">
    <location>
        <begin position="32"/>
        <end position="106"/>
    </location>
</feature>
<dbReference type="SUPFAM" id="SSF110455">
    <property type="entry name" value="Toprim domain"/>
    <property type="match status" value="1"/>
</dbReference>
<dbReference type="GO" id="GO:0043822">
    <property type="term" value="F:ribonuclease M5 activity"/>
    <property type="evidence" value="ECO:0007669"/>
    <property type="project" value="TreeGrafter"/>
</dbReference>
<dbReference type="Pfam" id="PF01751">
    <property type="entry name" value="Toprim"/>
    <property type="match status" value="1"/>
</dbReference>
<dbReference type="Gene3D" id="3.40.1360.10">
    <property type="match status" value="1"/>
</dbReference>
<dbReference type="STRING" id="796606.BMMGA3_14390"/>
<evidence type="ECO:0000313" key="2">
    <source>
        <dbReference type="EMBL" id="AIE61236.1"/>
    </source>
</evidence>
<dbReference type="PANTHER" id="PTHR39156:SF2">
    <property type="entry name" value="DNA PRIMASE (BACTERIAL TYPE) AND SMALL PRIMASE-LIKE PROTEINS"/>
    <property type="match status" value="1"/>
</dbReference>
<name>I3DUG0_BACMM</name>
<evidence type="ECO:0000259" key="1">
    <source>
        <dbReference type="SMART" id="SM00493"/>
    </source>
</evidence>